<organism evidence="4 5">
    <name type="scientific">Leptospira fluminis</name>
    <dbReference type="NCBI Taxonomy" id="2484979"/>
    <lineage>
        <taxon>Bacteria</taxon>
        <taxon>Pseudomonadati</taxon>
        <taxon>Spirochaetota</taxon>
        <taxon>Spirochaetia</taxon>
        <taxon>Leptospirales</taxon>
        <taxon>Leptospiraceae</taxon>
        <taxon>Leptospira</taxon>
    </lineage>
</organism>
<evidence type="ECO:0000313" key="4">
    <source>
        <dbReference type="EMBL" id="TGK17582.1"/>
    </source>
</evidence>
<dbReference type="GO" id="GO:0009103">
    <property type="term" value="P:lipopolysaccharide biosynthetic process"/>
    <property type="evidence" value="ECO:0007669"/>
    <property type="project" value="TreeGrafter"/>
</dbReference>
<dbReference type="SUPFAM" id="SSF53756">
    <property type="entry name" value="UDP-Glycosyltransferase/glycogen phosphorylase"/>
    <property type="match status" value="1"/>
</dbReference>
<dbReference type="AlphaFoldDB" id="A0A4R9GMW5"/>
<evidence type="ECO:0000313" key="5">
    <source>
        <dbReference type="Proteomes" id="UP000297855"/>
    </source>
</evidence>
<dbReference type="PANTHER" id="PTHR46401:SF2">
    <property type="entry name" value="GLYCOSYLTRANSFERASE WBBK-RELATED"/>
    <property type="match status" value="1"/>
</dbReference>
<evidence type="ECO:0000259" key="2">
    <source>
        <dbReference type="Pfam" id="PF00534"/>
    </source>
</evidence>
<sequence length="395" mass="44794">MSSFPGRHFVIGVDARPLSTPVSGVGRLIASTLKGFEGDPRFRFLLFSHRPIHPSHAHLKELPNVQEEIGTGFLASKGGLYFSLALPRELRKKNIDLFWGTQQLLPPFFPKEVPAVITCVDFVLRKFPETMRPIARFQQSVYMRWSAERADKILPISRAVAEEAKSYYHIPEEKISVVYPGYDAKEIRISVRKPPTERVAGISSGFFLSVSTVEPRKNYGFLREAYLKYRQKAGKKALLWVHAGKAGWGTEALVENMRSETSAGSMLWIESPTDAELHYLYSKAGLFLFPSLYEGFGIPLVEALAHGKQCLVSDLNVFHEIGGRSVRYKGLSNPQDWAEEMSLYSSKPWKLPEADLRKFEMNASAKLTRKVFLDFLEKKEKRNLPFQGEKSENSM</sequence>
<comment type="caution">
    <text evidence="4">The sequence shown here is derived from an EMBL/GenBank/DDBJ whole genome shotgun (WGS) entry which is preliminary data.</text>
</comment>
<feature type="domain" description="Glycosyltransferase subfamily 4-like N-terminal" evidence="3">
    <location>
        <begin position="23"/>
        <end position="184"/>
    </location>
</feature>
<keyword evidence="1 4" id="KW-0808">Transferase</keyword>
<feature type="domain" description="Glycosyl transferase family 1" evidence="2">
    <location>
        <begin position="206"/>
        <end position="321"/>
    </location>
</feature>
<dbReference type="GO" id="GO:0016757">
    <property type="term" value="F:glycosyltransferase activity"/>
    <property type="evidence" value="ECO:0007669"/>
    <property type="project" value="InterPro"/>
</dbReference>
<accession>A0A4R9GMW5</accession>
<protein>
    <submittedName>
        <fullName evidence="4">Glycosyltransferase family 1 protein</fullName>
    </submittedName>
</protein>
<evidence type="ECO:0000259" key="3">
    <source>
        <dbReference type="Pfam" id="PF13439"/>
    </source>
</evidence>
<dbReference type="Proteomes" id="UP000297855">
    <property type="component" value="Unassembled WGS sequence"/>
</dbReference>
<dbReference type="CDD" id="cd03809">
    <property type="entry name" value="GT4_MtfB-like"/>
    <property type="match status" value="1"/>
</dbReference>
<evidence type="ECO:0000256" key="1">
    <source>
        <dbReference type="ARBA" id="ARBA00022679"/>
    </source>
</evidence>
<proteinExistence type="predicted"/>
<dbReference type="InterPro" id="IPR028098">
    <property type="entry name" value="Glyco_trans_4-like_N"/>
</dbReference>
<reference evidence="4" key="1">
    <citation type="journal article" date="2019" name="PLoS Negl. Trop. Dis.">
        <title>Revisiting the worldwide diversity of Leptospira species in the environment.</title>
        <authorList>
            <person name="Vincent A.T."/>
            <person name="Schiettekatte O."/>
            <person name="Bourhy P."/>
            <person name="Veyrier F.J."/>
            <person name="Picardeau M."/>
        </authorList>
    </citation>
    <scope>NUCLEOTIDE SEQUENCE [LARGE SCALE GENOMIC DNA]</scope>
    <source>
        <strain evidence="4">SCS5</strain>
    </source>
</reference>
<dbReference type="Gene3D" id="3.40.50.2000">
    <property type="entry name" value="Glycogen Phosphorylase B"/>
    <property type="match status" value="2"/>
</dbReference>
<gene>
    <name evidence="4" type="ORF">EHO61_13990</name>
</gene>
<dbReference type="Pfam" id="PF00534">
    <property type="entry name" value="Glycos_transf_1"/>
    <property type="match status" value="1"/>
</dbReference>
<keyword evidence="5" id="KW-1185">Reference proteome</keyword>
<dbReference type="EMBL" id="RQEV01000012">
    <property type="protein sequence ID" value="TGK17582.1"/>
    <property type="molecule type" value="Genomic_DNA"/>
</dbReference>
<name>A0A4R9GMW5_9LEPT</name>
<dbReference type="InterPro" id="IPR001296">
    <property type="entry name" value="Glyco_trans_1"/>
</dbReference>
<dbReference type="OrthoDB" id="9797829at2"/>
<dbReference type="PANTHER" id="PTHR46401">
    <property type="entry name" value="GLYCOSYLTRANSFERASE WBBK-RELATED"/>
    <property type="match status" value="1"/>
</dbReference>
<dbReference type="Pfam" id="PF13439">
    <property type="entry name" value="Glyco_transf_4"/>
    <property type="match status" value="1"/>
</dbReference>